<dbReference type="AlphaFoldDB" id="G4TTD0"/>
<dbReference type="OMA" id="FHCDEVV"/>
<name>G4TTD0_SERID</name>
<dbReference type="InterPro" id="IPR003226">
    <property type="entry name" value="MYG1_exonuclease"/>
</dbReference>
<comment type="caution">
    <text evidence="2">The sequence shown here is derived from an EMBL/GenBank/DDBJ whole genome shotgun (WGS) entry which is preliminary data.</text>
</comment>
<dbReference type="Pfam" id="PF03690">
    <property type="entry name" value="MYG1_exonuc"/>
    <property type="match status" value="1"/>
</dbReference>
<dbReference type="EMBL" id="CAFZ01000329">
    <property type="protein sequence ID" value="CCA74573.1"/>
    <property type="molecule type" value="Genomic_DNA"/>
</dbReference>
<dbReference type="eggNOG" id="KOG2948">
    <property type="taxonomic scope" value="Eukaryota"/>
</dbReference>
<dbReference type="FunCoup" id="G4TTD0">
    <property type="interactions" value="1000"/>
</dbReference>
<dbReference type="InParanoid" id="G4TTD0"/>
<dbReference type="GO" id="GO:0005634">
    <property type="term" value="C:nucleus"/>
    <property type="evidence" value="ECO:0007669"/>
    <property type="project" value="TreeGrafter"/>
</dbReference>
<gene>
    <name evidence="2" type="ORF">PIIN_08525</name>
</gene>
<comment type="similarity">
    <text evidence="1">Belongs to the MYG1 family.</text>
</comment>
<dbReference type="Proteomes" id="UP000007148">
    <property type="component" value="Unassembled WGS sequence"/>
</dbReference>
<proteinExistence type="inferred from homology"/>
<organism evidence="2 3">
    <name type="scientific">Serendipita indica (strain DSM 11827)</name>
    <name type="common">Root endophyte fungus</name>
    <name type="synonym">Piriformospora indica</name>
    <dbReference type="NCBI Taxonomy" id="1109443"/>
    <lineage>
        <taxon>Eukaryota</taxon>
        <taxon>Fungi</taxon>
        <taxon>Dikarya</taxon>
        <taxon>Basidiomycota</taxon>
        <taxon>Agaricomycotina</taxon>
        <taxon>Agaricomycetes</taxon>
        <taxon>Sebacinales</taxon>
        <taxon>Serendipitaceae</taxon>
        <taxon>Serendipita</taxon>
    </lineage>
</organism>
<dbReference type="OrthoDB" id="10265310at2759"/>
<evidence type="ECO:0000313" key="3">
    <source>
        <dbReference type="Proteomes" id="UP000007148"/>
    </source>
</evidence>
<dbReference type="STRING" id="1109443.G4TTD0"/>
<evidence type="ECO:0000256" key="1">
    <source>
        <dbReference type="ARBA" id="ARBA00010105"/>
    </source>
</evidence>
<accession>G4TTD0</accession>
<dbReference type="PANTHER" id="PTHR11215:SF1">
    <property type="entry name" value="MYG1 EXONUCLEASE"/>
    <property type="match status" value="1"/>
</dbReference>
<dbReference type="HOGENOM" id="CLU_051576_0_0_1"/>
<protein>
    <submittedName>
        <fullName evidence="2">Related to Gamm1 protein / Ni-binding urease accessory protein (UreG)</fullName>
    </submittedName>
</protein>
<dbReference type="GO" id="GO:0005737">
    <property type="term" value="C:cytoplasm"/>
    <property type="evidence" value="ECO:0007669"/>
    <property type="project" value="TreeGrafter"/>
</dbReference>
<sequence length="329" mass="37033">MAETTAKTGYDIKIGTHNGTFHCDEALAVWLLKRTGAYKDAKVIRTRDESVLATCDIVVDVGAKYEPENHRYDHHQRGFTEIFGHGFSTKLSSAGLVYKHFGREIISNLLQWQVQDSRTEILWLKMYKEFIEAIDAIDNGISAYPSDIKPSYRMRTDVSARVGFLNPRWNVHATPDEVDSLFVKASNLVGGEFHERLDYYGTAWLPAREIVMSALQKGSGIDERVLVFEDFAPWKEHLFDLEKELGIEGRSIYVLYPDESGKWRIQAVPVSSESFESRKALPDEWRGLRDDALSQATGVPGCVFVHASGFIGGAQTREGVEALARLALK</sequence>
<reference evidence="2 3" key="1">
    <citation type="journal article" date="2011" name="PLoS Pathog.">
        <title>Endophytic Life Strategies Decoded by Genome and Transcriptome Analyses of the Mutualistic Root Symbiont Piriformospora indica.</title>
        <authorList>
            <person name="Zuccaro A."/>
            <person name="Lahrmann U."/>
            <person name="Guldener U."/>
            <person name="Langen G."/>
            <person name="Pfiffi S."/>
            <person name="Biedenkopf D."/>
            <person name="Wong P."/>
            <person name="Samans B."/>
            <person name="Grimm C."/>
            <person name="Basiewicz M."/>
            <person name="Murat C."/>
            <person name="Martin F."/>
            <person name="Kogel K.H."/>
        </authorList>
    </citation>
    <scope>NUCLEOTIDE SEQUENCE [LARGE SCALE GENOMIC DNA]</scope>
    <source>
        <strain evidence="2 3">DSM 11827</strain>
    </source>
</reference>
<keyword evidence="3" id="KW-1185">Reference proteome</keyword>
<evidence type="ECO:0000313" key="2">
    <source>
        <dbReference type="EMBL" id="CCA74573.1"/>
    </source>
</evidence>
<dbReference type="PANTHER" id="PTHR11215">
    <property type="entry name" value="METAL DEPENDENT HYDROLASE - RELATED"/>
    <property type="match status" value="1"/>
</dbReference>